<reference evidence="3 4" key="1">
    <citation type="journal article" date="2021" name="Elife">
        <title>Chloroplast acquisition without the gene transfer in kleptoplastic sea slugs, Plakobranchus ocellatus.</title>
        <authorList>
            <person name="Maeda T."/>
            <person name="Takahashi S."/>
            <person name="Yoshida T."/>
            <person name="Shimamura S."/>
            <person name="Takaki Y."/>
            <person name="Nagai Y."/>
            <person name="Toyoda A."/>
            <person name="Suzuki Y."/>
            <person name="Arimoto A."/>
            <person name="Ishii H."/>
            <person name="Satoh N."/>
            <person name="Nishiyama T."/>
            <person name="Hasebe M."/>
            <person name="Maruyama T."/>
            <person name="Minagawa J."/>
            <person name="Obokata J."/>
            <person name="Shigenobu S."/>
        </authorList>
    </citation>
    <scope>NUCLEOTIDE SEQUENCE [LARGE SCALE GENOMIC DNA]</scope>
</reference>
<dbReference type="InterPro" id="IPR013088">
    <property type="entry name" value="Znf_NHR/GATA"/>
</dbReference>
<evidence type="ECO:0000313" key="4">
    <source>
        <dbReference type="Proteomes" id="UP000762676"/>
    </source>
</evidence>
<feature type="compositionally biased region" description="Acidic residues" evidence="2">
    <location>
        <begin position="29"/>
        <end position="43"/>
    </location>
</feature>
<keyword evidence="4" id="KW-1185">Reference proteome</keyword>
<evidence type="ECO:0000256" key="1">
    <source>
        <dbReference type="ARBA" id="ARBA00023242"/>
    </source>
</evidence>
<feature type="region of interest" description="Disordered" evidence="2">
    <location>
        <begin position="1"/>
        <end position="87"/>
    </location>
</feature>
<accession>A0AAV4J7M9</accession>
<gene>
    <name evidence="3" type="ORF">ElyMa_003227500</name>
</gene>
<evidence type="ECO:0000256" key="2">
    <source>
        <dbReference type="SAM" id="MobiDB-lite"/>
    </source>
</evidence>
<feature type="compositionally biased region" description="Polar residues" evidence="2">
    <location>
        <begin position="17"/>
        <end position="28"/>
    </location>
</feature>
<evidence type="ECO:0008006" key="5">
    <source>
        <dbReference type="Google" id="ProtNLM"/>
    </source>
</evidence>
<dbReference type="Proteomes" id="UP000762676">
    <property type="component" value="Unassembled WGS sequence"/>
</dbReference>
<name>A0AAV4J7M9_9GAST</name>
<sequence length="121" mass="14020">MENFNATEKWRKEWENNIPTEIDSNWQASEDESSHEESEMEEGESSHEEYEMEEDDSSHEEYKMEEGDSSHEEYEMEDNPDPEEKTDTCRVCGAGSQCVNYGVLTCNACRVSDTDKARCVL</sequence>
<dbReference type="EMBL" id="BMAT01006640">
    <property type="protein sequence ID" value="GFS16962.1"/>
    <property type="molecule type" value="Genomic_DNA"/>
</dbReference>
<keyword evidence="1" id="KW-0539">Nucleus</keyword>
<feature type="compositionally biased region" description="Basic and acidic residues" evidence="2">
    <location>
        <begin position="59"/>
        <end position="73"/>
    </location>
</feature>
<proteinExistence type="predicted"/>
<dbReference type="AlphaFoldDB" id="A0AAV4J7M9"/>
<comment type="caution">
    <text evidence="3">The sequence shown here is derived from an EMBL/GenBank/DDBJ whole genome shotgun (WGS) entry which is preliminary data.</text>
</comment>
<dbReference type="GO" id="GO:0006355">
    <property type="term" value="P:regulation of DNA-templated transcription"/>
    <property type="evidence" value="ECO:0007669"/>
    <property type="project" value="InterPro"/>
</dbReference>
<dbReference type="Gene3D" id="3.30.50.10">
    <property type="entry name" value="Erythroid Transcription Factor GATA-1, subunit A"/>
    <property type="match status" value="1"/>
</dbReference>
<protein>
    <recommendedName>
        <fullName evidence="5">Nuclear receptor domain-containing protein</fullName>
    </recommendedName>
</protein>
<evidence type="ECO:0000313" key="3">
    <source>
        <dbReference type="EMBL" id="GFS16962.1"/>
    </source>
</evidence>
<dbReference type="GO" id="GO:0008270">
    <property type="term" value="F:zinc ion binding"/>
    <property type="evidence" value="ECO:0007669"/>
    <property type="project" value="InterPro"/>
</dbReference>
<organism evidence="3 4">
    <name type="scientific">Elysia marginata</name>
    <dbReference type="NCBI Taxonomy" id="1093978"/>
    <lineage>
        <taxon>Eukaryota</taxon>
        <taxon>Metazoa</taxon>
        <taxon>Spiralia</taxon>
        <taxon>Lophotrochozoa</taxon>
        <taxon>Mollusca</taxon>
        <taxon>Gastropoda</taxon>
        <taxon>Heterobranchia</taxon>
        <taxon>Euthyneura</taxon>
        <taxon>Panpulmonata</taxon>
        <taxon>Sacoglossa</taxon>
        <taxon>Placobranchoidea</taxon>
        <taxon>Plakobranchidae</taxon>
        <taxon>Elysia</taxon>
    </lineage>
</organism>